<feature type="coiled-coil region" evidence="5">
    <location>
        <begin position="90"/>
        <end position="131"/>
    </location>
</feature>
<keyword evidence="2" id="KW-0805">Transcription regulation</keyword>
<protein>
    <recommendedName>
        <fullName evidence="7">BZIP domain-containing protein</fullName>
    </recommendedName>
</protein>
<feature type="region of interest" description="Disordered" evidence="6">
    <location>
        <begin position="1"/>
        <end position="75"/>
    </location>
</feature>
<dbReference type="OrthoDB" id="295274at2759"/>
<comment type="subcellular location">
    <subcellularLocation>
        <location evidence="1">Nucleus</location>
    </subcellularLocation>
</comment>
<dbReference type="Proteomes" id="UP000249789">
    <property type="component" value="Unassembled WGS sequence"/>
</dbReference>
<feature type="non-terminal residue" evidence="8">
    <location>
        <position position="1"/>
    </location>
</feature>
<dbReference type="CDD" id="cd14687">
    <property type="entry name" value="bZIP_ATF2"/>
    <property type="match status" value="1"/>
</dbReference>
<keyword evidence="9" id="KW-1185">Reference proteome</keyword>
<evidence type="ECO:0000256" key="5">
    <source>
        <dbReference type="SAM" id="Coils"/>
    </source>
</evidence>
<proteinExistence type="predicted"/>
<organism evidence="8 9">
    <name type="scientific">Aspergillus fijiensis CBS 313.89</name>
    <dbReference type="NCBI Taxonomy" id="1448319"/>
    <lineage>
        <taxon>Eukaryota</taxon>
        <taxon>Fungi</taxon>
        <taxon>Dikarya</taxon>
        <taxon>Ascomycota</taxon>
        <taxon>Pezizomycotina</taxon>
        <taxon>Eurotiomycetes</taxon>
        <taxon>Eurotiomycetidae</taxon>
        <taxon>Eurotiales</taxon>
        <taxon>Aspergillaceae</taxon>
        <taxon>Aspergillus</taxon>
    </lineage>
</organism>
<feature type="non-terminal residue" evidence="8">
    <location>
        <position position="159"/>
    </location>
</feature>
<evidence type="ECO:0000313" key="9">
    <source>
        <dbReference type="Proteomes" id="UP000249789"/>
    </source>
</evidence>
<dbReference type="PROSITE" id="PS50217">
    <property type="entry name" value="BZIP"/>
    <property type="match status" value="1"/>
</dbReference>
<dbReference type="InterPro" id="IPR051027">
    <property type="entry name" value="bZIP_transcription_factors"/>
</dbReference>
<dbReference type="VEuPathDB" id="FungiDB:BO72DRAFT_342019"/>
<evidence type="ECO:0000256" key="2">
    <source>
        <dbReference type="ARBA" id="ARBA00023015"/>
    </source>
</evidence>
<dbReference type="Gene3D" id="1.20.5.170">
    <property type="match status" value="1"/>
</dbReference>
<dbReference type="SMART" id="SM00338">
    <property type="entry name" value="BRLZ"/>
    <property type="match status" value="1"/>
</dbReference>
<sequence length="159" mass="18750">VRNGQPTPPPHDENKQNKRKFSQMNVAGPVQQYQQQHQQQQCQQQLSQQQQYQQQPQQLSQQLPSPPYDDEKAKRERFLERNRLAASKCREKKKKNNQQLEQRFHELQNKNTELNTEIEDLRAEGIALKNELLRHSECGDPAISIHLSHMVQNITARDH</sequence>
<dbReference type="InterPro" id="IPR004827">
    <property type="entry name" value="bZIP"/>
</dbReference>
<evidence type="ECO:0000313" key="8">
    <source>
        <dbReference type="EMBL" id="RAK71261.1"/>
    </source>
</evidence>
<evidence type="ECO:0000256" key="3">
    <source>
        <dbReference type="ARBA" id="ARBA00023163"/>
    </source>
</evidence>
<dbReference type="PANTHER" id="PTHR19304">
    <property type="entry name" value="CYCLIC-AMP RESPONSE ELEMENT BINDING PROTEIN"/>
    <property type="match status" value="1"/>
</dbReference>
<dbReference type="SUPFAM" id="SSF57959">
    <property type="entry name" value="Leucine zipper domain"/>
    <property type="match status" value="1"/>
</dbReference>
<gene>
    <name evidence="8" type="ORF">BO72DRAFT_342019</name>
</gene>
<feature type="compositionally biased region" description="Low complexity" evidence="6">
    <location>
        <begin position="31"/>
        <end position="63"/>
    </location>
</feature>
<evidence type="ECO:0000256" key="4">
    <source>
        <dbReference type="ARBA" id="ARBA00023242"/>
    </source>
</evidence>
<dbReference type="GO" id="GO:0005634">
    <property type="term" value="C:nucleus"/>
    <property type="evidence" value="ECO:0007669"/>
    <property type="project" value="UniProtKB-SubCell"/>
</dbReference>
<dbReference type="InterPro" id="IPR046347">
    <property type="entry name" value="bZIP_sf"/>
</dbReference>
<keyword evidence="4" id="KW-0539">Nucleus</keyword>
<dbReference type="Pfam" id="PF00170">
    <property type="entry name" value="bZIP_1"/>
    <property type="match status" value="1"/>
</dbReference>
<evidence type="ECO:0000256" key="1">
    <source>
        <dbReference type="ARBA" id="ARBA00004123"/>
    </source>
</evidence>
<keyword evidence="3" id="KW-0804">Transcription</keyword>
<evidence type="ECO:0000256" key="6">
    <source>
        <dbReference type="SAM" id="MobiDB-lite"/>
    </source>
</evidence>
<keyword evidence="5" id="KW-0175">Coiled coil</keyword>
<accession>A0A8G1RGV2</accession>
<reference evidence="8 9" key="1">
    <citation type="submission" date="2018-02" db="EMBL/GenBank/DDBJ databases">
        <title>The genomes of Aspergillus section Nigri reveals drivers in fungal speciation.</title>
        <authorList>
            <consortium name="DOE Joint Genome Institute"/>
            <person name="Vesth T.C."/>
            <person name="Nybo J."/>
            <person name="Theobald S."/>
            <person name="Brandl J."/>
            <person name="Frisvad J.C."/>
            <person name="Nielsen K.F."/>
            <person name="Lyhne E.K."/>
            <person name="Kogle M.E."/>
            <person name="Kuo A."/>
            <person name="Riley R."/>
            <person name="Clum A."/>
            <person name="Nolan M."/>
            <person name="Lipzen A."/>
            <person name="Salamov A."/>
            <person name="Henrissat B."/>
            <person name="Wiebenga A."/>
            <person name="De vries R.P."/>
            <person name="Grigoriev I.V."/>
            <person name="Mortensen U.H."/>
            <person name="Andersen M.R."/>
            <person name="Baker S.E."/>
        </authorList>
    </citation>
    <scope>NUCLEOTIDE SEQUENCE [LARGE SCALE GENOMIC DNA]</scope>
    <source>
        <strain evidence="8 9">CBS 313.89</strain>
    </source>
</reference>
<dbReference type="GeneID" id="63857956"/>
<dbReference type="PROSITE" id="PS00036">
    <property type="entry name" value="BZIP_BASIC"/>
    <property type="match status" value="1"/>
</dbReference>
<dbReference type="EMBL" id="KZ824728">
    <property type="protein sequence ID" value="RAK71261.1"/>
    <property type="molecule type" value="Genomic_DNA"/>
</dbReference>
<dbReference type="RefSeq" id="XP_040795273.1">
    <property type="nucleotide sequence ID" value="XM_040940623.1"/>
</dbReference>
<feature type="domain" description="BZIP" evidence="7">
    <location>
        <begin position="72"/>
        <end position="135"/>
    </location>
</feature>
<evidence type="ECO:0000259" key="7">
    <source>
        <dbReference type="PROSITE" id="PS50217"/>
    </source>
</evidence>
<dbReference type="GO" id="GO:0003700">
    <property type="term" value="F:DNA-binding transcription factor activity"/>
    <property type="evidence" value="ECO:0007669"/>
    <property type="project" value="InterPro"/>
</dbReference>
<name>A0A8G1RGV2_9EURO</name>
<dbReference type="AlphaFoldDB" id="A0A8G1RGV2"/>